<feature type="domain" description="HTH tetR-type" evidence="3">
    <location>
        <begin position="10"/>
        <end position="70"/>
    </location>
</feature>
<dbReference type="GO" id="GO:0000976">
    <property type="term" value="F:transcription cis-regulatory region binding"/>
    <property type="evidence" value="ECO:0007669"/>
    <property type="project" value="TreeGrafter"/>
</dbReference>
<evidence type="ECO:0000259" key="3">
    <source>
        <dbReference type="PROSITE" id="PS50977"/>
    </source>
</evidence>
<dbReference type="Pfam" id="PF14246">
    <property type="entry name" value="TetR_C_7"/>
    <property type="match status" value="1"/>
</dbReference>
<evidence type="ECO:0000256" key="1">
    <source>
        <dbReference type="ARBA" id="ARBA00023125"/>
    </source>
</evidence>
<sequence length="202" mass="23253">MKGEQVKLTEKKRKDIVAAAIKEFQEHGFRGGKTSRIAKRANVSSRTLYNHFETKDALLDEISKIMIEQKAAVEKIPFDPERDLEEQLANTLQRYVDALTDPETIALTRMVTAEMLIDLERSQDYYAQLATFQDPITQLISEAMDAGAIRRTDPKYASRQLISLIRDFFYTPDFMLGQKQENEGAMSDCIKMFLTHYKAEMQ</sequence>
<dbReference type="Gene3D" id="1.10.357.10">
    <property type="entry name" value="Tetracycline Repressor, domain 2"/>
    <property type="match status" value="1"/>
</dbReference>
<dbReference type="SUPFAM" id="SSF48498">
    <property type="entry name" value="Tetracyclin repressor-like, C-terminal domain"/>
    <property type="match status" value="1"/>
</dbReference>
<dbReference type="PROSITE" id="PS50977">
    <property type="entry name" value="HTH_TETR_2"/>
    <property type="match status" value="1"/>
</dbReference>
<dbReference type="PANTHER" id="PTHR30055:SF146">
    <property type="entry name" value="HTH-TYPE TRANSCRIPTIONAL DUAL REGULATOR CECR"/>
    <property type="match status" value="1"/>
</dbReference>
<dbReference type="Proteomes" id="UP000054823">
    <property type="component" value="Unassembled WGS sequence"/>
</dbReference>
<dbReference type="Pfam" id="PF00440">
    <property type="entry name" value="TetR_N"/>
    <property type="match status" value="1"/>
</dbReference>
<dbReference type="InterPro" id="IPR001647">
    <property type="entry name" value="HTH_TetR"/>
</dbReference>
<feature type="DNA-binding region" description="H-T-H motif" evidence="2">
    <location>
        <begin position="33"/>
        <end position="52"/>
    </location>
</feature>
<dbReference type="STRING" id="321267.SHM7688_02154"/>
<dbReference type="EMBL" id="CYPW01000021">
    <property type="protein sequence ID" value="CUH52707.1"/>
    <property type="molecule type" value="Genomic_DNA"/>
</dbReference>
<dbReference type="InterPro" id="IPR039536">
    <property type="entry name" value="TetR_C_Proteobacteria"/>
</dbReference>
<evidence type="ECO:0000313" key="5">
    <source>
        <dbReference type="Proteomes" id="UP000054823"/>
    </source>
</evidence>
<dbReference type="AlphaFoldDB" id="A0A0P1FEI3"/>
<keyword evidence="5" id="KW-1185">Reference proteome</keyword>
<evidence type="ECO:0000313" key="4">
    <source>
        <dbReference type="EMBL" id="CUH52707.1"/>
    </source>
</evidence>
<dbReference type="SUPFAM" id="SSF46689">
    <property type="entry name" value="Homeodomain-like"/>
    <property type="match status" value="1"/>
</dbReference>
<proteinExistence type="predicted"/>
<dbReference type="PRINTS" id="PR00455">
    <property type="entry name" value="HTHTETR"/>
</dbReference>
<organism evidence="4 5">
    <name type="scientific">Shimia marina</name>
    <dbReference type="NCBI Taxonomy" id="321267"/>
    <lineage>
        <taxon>Bacteria</taxon>
        <taxon>Pseudomonadati</taxon>
        <taxon>Pseudomonadota</taxon>
        <taxon>Alphaproteobacteria</taxon>
        <taxon>Rhodobacterales</taxon>
        <taxon>Roseobacteraceae</taxon>
    </lineage>
</organism>
<accession>A0A0P1FEI3</accession>
<reference evidence="4 5" key="1">
    <citation type="submission" date="2015-09" db="EMBL/GenBank/DDBJ databases">
        <authorList>
            <consortium name="Swine Surveillance"/>
        </authorList>
    </citation>
    <scope>NUCLEOTIDE SEQUENCE [LARGE SCALE GENOMIC DNA]</scope>
    <source>
        <strain evidence="4 5">CECT 7688</strain>
    </source>
</reference>
<name>A0A0P1FEI3_9RHOB</name>
<dbReference type="OrthoDB" id="9816431at2"/>
<dbReference type="GO" id="GO:0003700">
    <property type="term" value="F:DNA-binding transcription factor activity"/>
    <property type="evidence" value="ECO:0007669"/>
    <property type="project" value="TreeGrafter"/>
</dbReference>
<protein>
    <submittedName>
        <fullName evidence="4">Transcriptional regulator BetI</fullName>
    </submittedName>
</protein>
<keyword evidence="1 2" id="KW-0238">DNA-binding</keyword>
<dbReference type="InterPro" id="IPR009057">
    <property type="entry name" value="Homeodomain-like_sf"/>
</dbReference>
<dbReference type="InterPro" id="IPR050109">
    <property type="entry name" value="HTH-type_TetR-like_transc_reg"/>
</dbReference>
<dbReference type="Gene3D" id="1.10.10.60">
    <property type="entry name" value="Homeodomain-like"/>
    <property type="match status" value="1"/>
</dbReference>
<dbReference type="InterPro" id="IPR036271">
    <property type="entry name" value="Tet_transcr_reg_TetR-rel_C_sf"/>
</dbReference>
<dbReference type="PANTHER" id="PTHR30055">
    <property type="entry name" value="HTH-TYPE TRANSCRIPTIONAL REGULATOR RUTR"/>
    <property type="match status" value="1"/>
</dbReference>
<gene>
    <name evidence="4" type="ORF">SHM7688_02154</name>
</gene>
<evidence type="ECO:0000256" key="2">
    <source>
        <dbReference type="PROSITE-ProRule" id="PRU00335"/>
    </source>
</evidence>